<organism evidence="8 9">
    <name type="scientific">Kibdelosporangium lantanae</name>
    <dbReference type="NCBI Taxonomy" id="1497396"/>
    <lineage>
        <taxon>Bacteria</taxon>
        <taxon>Bacillati</taxon>
        <taxon>Actinomycetota</taxon>
        <taxon>Actinomycetes</taxon>
        <taxon>Pseudonocardiales</taxon>
        <taxon>Pseudonocardiaceae</taxon>
        <taxon>Kibdelosporangium</taxon>
    </lineage>
</organism>
<feature type="active site" description="Proton donor/acceptor" evidence="6">
    <location>
        <position position="87"/>
    </location>
</feature>
<feature type="domain" description="L,D-TPase catalytic" evidence="7">
    <location>
        <begin position="15"/>
        <end position="122"/>
    </location>
</feature>
<gene>
    <name evidence="8" type="ORF">ACFQ1S_43305</name>
</gene>
<reference evidence="9" key="1">
    <citation type="journal article" date="2019" name="Int. J. Syst. Evol. Microbiol.">
        <title>The Global Catalogue of Microorganisms (GCM) 10K type strain sequencing project: providing services to taxonomists for standard genome sequencing and annotation.</title>
        <authorList>
            <consortium name="The Broad Institute Genomics Platform"/>
            <consortium name="The Broad Institute Genome Sequencing Center for Infectious Disease"/>
            <person name="Wu L."/>
            <person name="Ma J."/>
        </authorList>
    </citation>
    <scope>NUCLEOTIDE SEQUENCE [LARGE SCALE GENOMIC DNA]</scope>
    <source>
        <strain evidence="9">JCM 31486</strain>
    </source>
</reference>
<evidence type="ECO:0000313" key="8">
    <source>
        <dbReference type="EMBL" id="MFD1051913.1"/>
    </source>
</evidence>
<dbReference type="InterPro" id="IPR050979">
    <property type="entry name" value="LD-transpeptidase"/>
</dbReference>
<dbReference type="Pfam" id="PF03734">
    <property type="entry name" value="YkuD"/>
    <property type="match status" value="1"/>
</dbReference>
<protein>
    <submittedName>
        <fullName evidence="8">L,D-transpeptidase</fullName>
        <ecNumber evidence="8">2.-.-.-</ecNumber>
    </submittedName>
</protein>
<evidence type="ECO:0000256" key="5">
    <source>
        <dbReference type="ARBA" id="ARBA00023316"/>
    </source>
</evidence>
<evidence type="ECO:0000256" key="4">
    <source>
        <dbReference type="ARBA" id="ARBA00022984"/>
    </source>
</evidence>
<dbReference type="InterPro" id="IPR038063">
    <property type="entry name" value="Transpep_catalytic_dom"/>
</dbReference>
<keyword evidence="3 6" id="KW-0133">Cell shape</keyword>
<comment type="caution">
    <text evidence="8">The sequence shown here is derived from an EMBL/GenBank/DDBJ whole genome shotgun (WGS) entry which is preliminary data.</text>
</comment>
<evidence type="ECO:0000256" key="1">
    <source>
        <dbReference type="ARBA" id="ARBA00004752"/>
    </source>
</evidence>
<comment type="pathway">
    <text evidence="1 6">Cell wall biogenesis; peptidoglycan biosynthesis.</text>
</comment>
<evidence type="ECO:0000259" key="7">
    <source>
        <dbReference type="PROSITE" id="PS52029"/>
    </source>
</evidence>
<dbReference type="CDD" id="cd16913">
    <property type="entry name" value="YkuD_like"/>
    <property type="match status" value="1"/>
</dbReference>
<dbReference type="EC" id="2.-.-.-" evidence="8"/>
<keyword evidence="2 8" id="KW-0808">Transferase</keyword>
<dbReference type="GO" id="GO:0016740">
    <property type="term" value="F:transferase activity"/>
    <property type="evidence" value="ECO:0007669"/>
    <property type="project" value="UniProtKB-KW"/>
</dbReference>
<dbReference type="PANTHER" id="PTHR30582:SF33">
    <property type="entry name" value="EXPORTED PROTEIN"/>
    <property type="match status" value="1"/>
</dbReference>
<keyword evidence="4 6" id="KW-0573">Peptidoglycan synthesis</keyword>
<feature type="active site" description="Nucleophile" evidence="6">
    <location>
        <position position="98"/>
    </location>
</feature>
<dbReference type="PROSITE" id="PS52029">
    <property type="entry name" value="LD_TPASE"/>
    <property type="match status" value="1"/>
</dbReference>
<sequence length="123" mass="13308">KPAPPPSEAPCSAAAKACIRLSTNETWLMDNGKVVYGPVKITSGRPGHLTPPGTFHVQWKDKNHLSKEFNNAPMPYSVFFNDGIAFHQGSLSVKSHGCIHLSMAAAQKYFASLSVGDMVQVVR</sequence>
<dbReference type="SUPFAM" id="SSF141523">
    <property type="entry name" value="L,D-transpeptidase catalytic domain-like"/>
    <property type="match status" value="1"/>
</dbReference>
<dbReference type="Proteomes" id="UP001597045">
    <property type="component" value="Unassembled WGS sequence"/>
</dbReference>
<feature type="non-terminal residue" evidence="8">
    <location>
        <position position="1"/>
    </location>
</feature>
<dbReference type="Gene3D" id="2.40.440.10">
    <property type="entry name" value="L,D-transpeptidase catalytic domain-like"/>
    <property type="match status" value="1"/>
</dbReference>
<evidence type="ECO:0000256" key="2">
    <source>
        <dbReference type="ARBA" id="ARBA00022679"/>
    </source>
</evidence>
<evidence type="ECO:0000313" key="9">
    <source>
        <dbReference type="Proteomes" id="UP001597045"/>
    </source>
</evidence>
<keyword evidence="9" id="KW-1185">Reference proteome</keyword>
<proteinExistence type="predicted"/>
<dbReference type="PANTHER" id="PTHR30582">
    <property type="entry name" value="L,D-TRANSPEPTIDASE"/>
    <property type="match status" value="1"/>
</dbReference>
<evidence type="ECO:0000256" key="3">
    <source>
        <dbReference type="ARBA" id="ARBA00022960"/>
    </source>
</evidence>
<name>A0ABW3MP43_9PSEU</name>
<dbReference type="InterPro" id="IPR005490">
    <property type="entry name" value="LD_TPept_cat_dom"/>
</dbReference>
<accession>A0ABW3MP43</accession>
<keyword evidence="5 6" id="KW-0961">Cell wall biogenesis/degradation</keyword>
<dbReference type="EMBL" id="JBHTIS010003973">
    <property type="protein sequence ID" value="MFD1051913.1"/>
    <property type="molecule type" value="Genomic_DNA"/>
</dbReference>
<evidence type="ECO:0000256" key="6">
    <source>
        <dbReference type="PROSITE-ProRule" id="PRU01373"/>
    </source>
</evidence>